<evidence type="ECO:0000313" key="3">
    <source>
        <dbReference type="Proteomes" id="UP000183832"/>
    </source>
</evidence>
<sequence>MKKHLLVNYRHLQFHLLLMQLLSVTTSNFNGNNIVETIENSTQSWNKLAVDEMCIVMHQHEMMSTTTFRHMFISCRIYLTLTVCHQFFMNSESPKLISSSSVHWMRSEK</sequence>
<accession>A0A1J1J0N2</accession>
<keyword evidence="3" id="KW-1185">Reference proteome</keyword>
<dbReference type="EMBL" id="CVRI01000066">
    <property type="protein sequence ID" value="CRL06013.1"/>
    <property type="molecule type" value="Genomic_DNA"/>
</dbReference>
<protein>
    <submittedName>
        <fullName evidence="2">CLUMA_CG019329, isoform A</fullName>
    </submittedName>
</protein>
<reference evidence="2 3" key="1">
    <citation type="submission" date="2015-04" db="EMBL/GenBank/DDBJ databases">
        <authorList>
            <person name="Syromyatnikov M.Y."/>
            <person name="Popov V.N."/>
        </authorList>
    </citation>
    <scope>NUCLEOTIDE SEQUENCE [LARGE SCALE GENOMIC DNA]</scope>
</reference>
<name>A0A1J1J0N2_9DIPT</name>
<feature type="signal peptide" evidence="1">
    <location>
        <begin position="1"/>
        <end position="27"/>
    </location>
</feature>
<evidence type="ECO:0000256" key="1">
    <source>
        <dbReference type="SAM" id="SignalP"/>
    </source>
</evidence>
<feature type="chain" id="PRO_5012091349" evidence="1">
    <location>
        <begin position="28"/>
        <end position="109"/>
    </location>
</feature>
<evidence type="ECO:0000313" key="2">
    <source>
        <dbReference type="EMBL" id="CRL06013.1"/>
    </source>
</evidence>
<gene>
    <name evidence="2" type="ORF">CLUMA_CG019329</name>
</gene>
<dbReference type="Proteomes" id="UP000183832">
    <property type="component" value="Unassembled WGS sequence"/>
</dbReference>
<proteinExistence type="predicted"/>
<organism evidence="2 3">
    <name type="scientific">Clunio marinus</name>
    <dbReference type="NCBI Taxonomy" id="568069"/>
    <lineage>
        <taxon>Eukaryota</taxon>
        <taxon>Metazoa</taxon>
        <taxon>Ecdysozoa</taxon>
        <taxon>Arthropoda</taxon>
        <taxon>Hexapoda</taxon>
        <taxon>Insecta</taxon>
        <taxon>Pterygota</taxon>
        <taxon>Neoptera</taxon>
        <taxon>Endopterygota</taxon>
        <taxon>Diptera</taxon>
        <taxon>Nematocera</taxon>
        <taxon>Chironomoidea</taxon>
        <taxon>Chironomidae</taxon>
        <taxon>Clunio</taxon>
    </lineage>
</organism>
<dbReference type="AlphaFoldDB" id="A0A1J1J0N2"/>
<keyword evidence="1" id="KW-0732">Signal</keyword>